<dbReference type="Pfam" id="PF00135">
    <property type="entry name" value="COesterase"/>
    <property type="match status" value="1"/>
</dbReference>
<protein>
    <submittedName>
        <fullName evidence="6">Esterase</fullName>
    </submittedName>
</protein>
<dbReference type="InterPro" id="IPR002018">
    <property type="entry name" value="CarbesteraseB"/>
</dbReference>
<dbReference type="GO" id="GO:0003990">
    <property type="term" value="F:acetylcholinesterase activity"/>
    <property type="evidence" value="ECO:0007669"/>
    <property type="project" value="TreeGrafter"/>
</dbReference>
<dbReference type="SUPFAM" id="SSF53474">
    <property type="entry name" value="alpha/beta-Hydrolases"/>
    <property type="match status" value="1"/>
</dbReference>
<accession>A4L843</accession>
<reference evidence="6" key="1">
    <citation type="submission" date="2007-02" db="EMBL/GenBank/DDBJ databases">
        <title>Identification of a RNA transcript encoding a pesticide resistance cattle tick (Boophilus microplus) esterase.</title>
        <authorList>
            <person name="Cossio-Bayugar R."/>
            <person name="Miranda-Miranda E."/>
        </authorList>
    </citation>
    <scope>NUCLEOTIDE SEQUENCE</scope>
</reference>
<dbReference type="VEuPathDB" id="VectorBase:LOC119164564"/>
<dbReference type="PROSITE" id="PS00941">
    <property type="entry name" value="CARBOXYLESTERASE_B_2"/>
    <property type="match status" value="1"/>
</dbReference>
<feature type="domain" description="Carboxylesterase type B" evidence="5">
    <location>
        <begin position="8"/>
        <end position="346"/>
    </location>
</feature>
<dbReference type="AlphaFoldDB" id="A4L843"/>
<evidence type="ECO:0000256" key="1">
    <source>
        <dbReference type="ARBA" id="ARBA00005964"/>
    </source>
</evidence>
<dbReference type="GO" id="GO:0006581">
    <property type="term" value="P:acetylcholine catabolic process"/>
    <property type="evidence" value="ECO:0007669"/>
    <property type="project" value="TreeGrafter"/>
</dbReference>
<dbReference type="InterPro" id="IPR050654">
    <property type="entry name" value="AChE-related_enzymes"/>
</dbReference>
<keyword evidence="4" id="KW-0325">Glycoprotein</keyword>
<evidence type="ECO:0000259" key="5">
    <source>
        <dbReference type="Pfam" id="PF00135"/>
    </source>
</evidence>
<evidence type="ECO:0000256" key="2">
    <source>
        <dbReference type="ARBA" id="ARBA00022487"/>
    </source>
</evidence>
<evidence type="ECO:0000256" key="3">
    <source>
        <dbReference type="ARBA" id="ARBA00022801"/>
    </source>
</evidence>
<evidence type="ECO:0000256" key="4">
    <source>
        <dbReference type="ARBA" id="ARBA00023180"/>
    </source>
</evidence>
<keyword evidence="3" id="KW-0378">Hydrolase</keyword>
<dbReference type="InterPro" id="IPR019819">
    <property type="entry name" value="Carboxylesterase_B_CS"/>
</dbReference>
<dbReference type="GO" id="GO:0019695">
    <property type="term" value="P:choline metabolic process"/>
    <property type="evidence" value="ECO:0007669"/>
    <property type="project" value="TreeGrafter"/>
</dbReference>
<dbReference type="GO" id="GO:0005886">
    <property type="term" value="C:plasma membrane"/>
    <property type="evidence" value="ECO:0007669"/>
    <property type="project" value="TreeGrafter"/>
</dbReference>
<dbReference type="OrthoDB" id="19653at2759"/>
<name>A4L843_RHIMP</name>
<dbReference type="GO" id="GO:0005615">
    <property type="term" value="C:extracellular space"/>
    <property type="evidence" value="ECO:0007669"/>
    <property type="project" value="TreeGrafter"/>
</dbReference>
<sequence>MAVKAAVHVVQTHAGKVRGKRSVSVLGDKYVYAFQGIPYAKPPLGELRFRKPEPPENWTETVRCATQTPEQCMQFNVRSPRNLLWLPYDQGKCEDCLYLNVWAPELNPSAPLPVMVWIHGGGFTEGSATPEDYGPVLAAFGNVVVVSFNYRLGAFGFLCAESEQDGAPGNAGLHDQVLALKWIQLNIAAGGNPGEVTLFGWSAGAASTGFHLISPGSQTLFQRAIVQSTYKSWSLTRQRNWVEKIASSIKFAGNGGCSGAGRDLRANKSEDIVACQRTLNADLDVAVDAFFPGFGPGVFPPLTGQEMIPKEPSLAADLPGFTDKDVMIGQTAYEGSNLLYQTFRDQFEELPPRLILKNEPINFKGSLEKLIIFDAKKLQREYPGSSGSMDNRWKSLF</sequence>
<organism evidence="6">
    <name type="scientific">Rhipicephalus microplus</name>
    <name type="common">Cattle tick</name>
    <name type="synonym">Boophilus microplus</name>
    <dbReference type="NCBI Taxonomy" id="6941"/>
    <lineage>
        <taxon>Eukaryota</taxon>
        <taxon>Metazoa</taxon>
        <taxon>Ecdysozoa</taxon>
        <taxon>Arthropoda</taxon>
        <taxon>Chelicerata</taxon>
        <taxon>Arachnida</taxon>
        <taxon>Acari</taxon>
        <taxon>Parasitiformes</taxon>
        <taxon>Ixodida</taxon>
        <taxon>Ixodoidea</taxon>
        <taxon>Ixodidae</taxon>
        <taxon>Rhipicephalinae</taxon>
        <taxon>Rhipicephalus</taxon>
        <taxon>Boophilus</taxon>
    </lineage>
</organism>
<dbReference type="InterPro" id="IPR029058">
    <property type="entry name" value="AB_hydrolase_fold"/>
</dbReference>
<dbReference type="Gene3D" id="3.40.50.1820">
    <property type="entry name" value="alpha/beta hydrolase"/>
    <property type="match status" value="1"/>
</dbReference>
<dbReference type="PANTHER" id="PTHR43918:SF4">
    <property type="entry name" value="CARBOXYLIC ESTER HYDROLASE"/>
    <property type="match status" value="1"/>
</dbReference>
<dbReference type="EMBL" id="EF456702">
    <property type="protein sequence ID" value="ABO38853.1"/>
    <property type="molecule type" value="Genomic_DNA"/>
</dbReference>
<proteinExistence type="inferred from homology"/>
<comment type="similarity">
    <text evidence="1">Belongs to the type-B carboxylesterase/lipase family.</text>
</comment>
<dbReference type="SMR" id="A4L843"/>
<keyword evidence="2" id="KW-0719">Serine esterase</keyword>
<evidence type="ECO:0000313" key="6">
    <source>
        <dbReference type="EMBL" id="ABO38853.1"/>
    </source>
</evidence>
<dbReference type="PANTHER" id="PTHR43918">
    <property type="entry name" value="ACETYLCHOLINESTERASE"/>
    <property type="match status" value="1"/>
</dbReference>